<evidence type="ECO:0000313" key="1">
    <source>
        <dbReference type="EMBL" id="GAH39745.1"/>
    </source>
</evidence>
<feature type="non-terminal residue" evidence="1">
    <location>
        <position position="1"/>
    </location>
</feature>
<feature type="non-terminal residue" evidence="1">
    <location>
        <position position="327"/>
    </location>
</feature>
<reference evidence="1" key="1">
    <citation type="journal article" date="2014" name="Front. Microbiol.">
        <title>High frequency of phylogenetically diverse reductive dehalogenase-homologous genes in deep subseafloor sedimentary metagenomes.</title>
        <authorList>
            <person name="Kawai M."/>
            <person name="Futagami T."/>
            <person name="Toyoda A."/>
            <person name="Takaki Y."/>
            <person name="Nishi S."/>
            <person name="Hori S."/>
            <person name="Arai W."/>
            <person name="Tsubouchi T."/>
            <person name="Morono Y."/>
            <person name="Uchiyama I."/>
            <person name="Ito T."/>
            <person name="Fujiyama A."/>
            <person name="Inagaki F."/>
            <person name="Takami H."/>
        </authorList>
    </citation>
    <scope>NUCLEOTIDE SEQUENCE</scope>
    <source>
        <strain evidence="1">Expedition CK06-06</strain>
    </source>
</reference>
<dbReference type="AlphaFoldDB" id="X1G4J4"/>
<protein>
    <submittedName>
        <fullName evidence="1">Uncharacterized protein</fullName>
    </submittedName>
</protein>
<dbReference type="EMBL" id="BARU01009643">
    <property type="protein sequence ID" value="GAH39745.1"/>
    <property type="molecule type" value="Genomic_DNA"/>
</dbReference>
<proteinExistence type="predicted"/>
<sequence length="327" mass="35896">IIIPKEHRWQLGSLITGEKNIDDLLPLEDRFQFGEIVGLSEDPKAERDKVTNSLYFSVKYNADPISISDSLAEISRQKWGDETLSQSAIKQKLAEEHTEEIRHNLKSQFQPASLFGQAFMQSLAGKPAMALRGAQVYTPGEALGFDGLLQKTADYLESLREPKVKAKIEEAAAGKLWPAYKGAWYKIKPELLPEVINAWSATVGDQIPIMLMTWIGRVVGRTVGKPIGVIAGGAYATATAGPDPHDIVAVPIIAKVTEKVIEHLGGASPLVAMEAGGFMDRANAIGLNNEIAEKYARQYGLGSGTIEYAQWLWNLKAFKRLSPKVQR</sequence>
<accession>X1G4J4</accession>
<comment type="caution">
    <text evidence="1">The sequence shown here is derived from an EMBL/GenBank/DDBJ whole genome shotgun (WGS) entry which is preliminary data.</text>
</comment>
<organism evidence="1">
    <name type="scientific">marine sediment metagenome</name>
    <dbReference type="NCBI Taxonomy" id="412755"/>
    <lineage>
        <taxon>unclassified sequences</taxon>
        <taxon>metagenomes</taxon>
        <taxon>ecological metagenomes</taxon>
    </lineage>
</organism>
<gene>
    <name evidence="1" type="ORF">S03H2_18574</name>
</gene>
<name>X1G4J4_9ZZZZ</name>